<dbReference type="AlphaFoldDB" id="A0A2W1NG01"/>
<dbReference type="SMART" id="SM00479">
    <property type="entry name" value="EXOIII"/>
    <property type="match status" value="1"/>
</dbReference>
<dbReference type="PANTHER" id="PTHR30231:SF41">
    <property type="entry name" value="DNA POLYMERASE III SUBUNIT EPSILON"/>
    <property type="match status" value="1"/>
</dbReference>
<sequence length="278" mass="31637">MDLNLTKPIVFFDLEATGLNVTQDRIVEIGIIKINIDGSEEKLTQLINPEKTIPQEVIEIHGITNEKIADEPTFKTFAPTLMAFIGDADLAGYNSNKFDIPMLMEEFLRAGCDFSMENRNCIDVQNIFHKMEKRTLEAAYQFYCDQELKNAHSAEADTIATYEILKAQLSRYENLENDMDFLATFSQNSKNKVIDFSGRLALNAAGEAIYNFGKNKNKTVKEVYQKEPGYHGWLLNNDFPHYTKKVLSEIIQKIKAEKAPKKSIEDKLDALKSKFSGQ</sequence>
<keyword evidence="3" id="KW-1185">Reference proteome</keyword>
<dbReference type="RefSeq" id="WP_111062175.1">
    <property type="nucleotide sequence ID" value="NZ_JBHUCU010000002.1"/>
</dbReference>
<gene>
    <name evidence="2" type="ORF">DNU06_05240</name>
</gene>
<evidence type="ECO:0000313" key="3">
    <source>
        <dbReference type="Proteomes" id="UP000249248"/>
    </source>
</evidence>
<reference evidence="2 3" key="1">
    <citation type="submission" date="2018-06" db="EMBL/GenBank/DDBJ databases">
        <title>The draft genome sequence of Crocinitomix sp. SM1701.</title>
        <authorList>
            <person name="Zhang X."/>
        </authorList>
    </citation>
    <scope>NUCLEOTIDE SEQUENCE [LARGE SCALE GENOMIC DNA]</scope>
    <source>
        <strain evidence="2 3">SM1701</strain>
    </source>
</reference>
<dbReference type="GO" id="GO:0045004">
    <property type="term" value="P:DNA replication proofreading"/>
    <property type="evidence" value="ECO:0007669"/>
    <property type="project" value="TreeGrafter"/>
</dbReference>
<dbReference type="GO" id="GO:0008408">
    <property type="term" value="F:3'-5' exonuclease activity"/>
    <property type="evidence" value="ECO:0007669"/>
    <property type="project" value="TreeGrafter"/>
</dbReference>
<dbReference type="NCBIfam" id="TIGR00573">
    <property type="entry name" value="dnaq"/>
    <property type="match status" value="1"/>
</dbReference>
<keyword evidence="2" id="KW-0269">Exonuclease</keyword>
<dbReference type="InterPro" id="IPR006054">
    <property type="entry name" value="DnaQ"/>
</dbReference>
<dbReference type="GO" id="GO:0005829">
    <property type="term" value="C:cytosol"/>
    <property type="evidence" value="ECO:0007669"/>
    <property type="project" value="TreeGrafter"/>
</dbReference>
<dbReference type="GO" id="GO:0003887">
    <property type="term" value="F:DNA-directed DNA polymerase activity"/>
    <property type="evidence" value="ECO:0007669"/>
    <property type="project" value="InterPro"/>
</dbReference>
<dbReference type="OrthoDB" id="9791657at2"/>
<dbReference type="InterPro" id="IPR012337">
    <property type="entry name" value="RNaseH-like_sf"/>
</dbReference>
<proteinExistence type="predicted"/>
<dbReference type="CDD" id="cd06127">
    <property type="entry name" value="DEDDh"/>
    <property type="match status" value="1"/>
</dbReference>
<name>A0A2W1NG01_9FLAO</name>
<dbReference type="PANTHER" id="PTHR30231">
    <property type="entry name" value="DNA POLYMERASE III SUBUNIT EPSILON"/>
    <property type="match status" value="1"/>
</dbReference>
<dbReference type="Proteomes" id="UP000249248">
    <property type="component" value="Unassembled WGS sequence"/>
</dbReference>
<dbReference type="SUPFAM" id="SSF53098">
    <property type="entry name" value="Ribonuclease H-like"/>
    <property type="match status" value="1"/>
</dbReference>
<dbReference type="Gene3D" id="3.30.420.10">
    <property type="entry name" value="Ribonuclease H-like superfamily/Ribonuclease H"/>
    <property type="match status" value="1"/>
</dbReference>
<dbReference type="GO" id="GO:0003677">
    <property type="term" value="F:DNA binding"/>
    <property type="evidence" value="ECO:0007669"/>
    <property type="project" value="InterPro"/>
</dbReference>
<dbReference type="Pfam" id="PF00929">
    <property type="entry name" value="RNase_T"/>
    <property type="match status" value="1"/>
</dbReference>
<comment type="caution">
    <text evidence="2">The sequence shown here is derived from an EMBL/GenBank/DDBJ whole genome shotgun (WGS) entry which is preliminary data.</text>
</comment>
<evidence type="ECO:0000313" key="2">
    <source>
        <dbReference type="EMBL" id="PZE18023.1"/>
    </source>
</evidence>
<keyword evidence="2" id="KW-0378">Hydrolase</keyword>
<keyword evidence="2" id="KW-0540">Nuclease</keyword>
<accession>A0A2W1NG01</accession>
<protein>
    <submittedName>
        <fullName evidence="2">3'-5' exonuclease</fullName>
    </submittedName>
</protein>
<dbReference type="InterPro" id="IPR013520">
    <property type="entry name" value="Ribonucl_H"/>
</dbReference>
<organism evidence="2 3">
    <name type="scientific">Putridiphycobacter roseus</name>
    <dbReference type="NCBI Taxonomy" id="2219161"/>
    <lineage>
        <taxon>Bacteria</taxon>
        <taxon>Pseudomonadati</taxon>
        <taxon>Bacteroidota</taxon>
        <taxon>Flavobacteriia</taxon>
        <taxon>Flavobacteriales</taxon>
        <taxon>Crocinitomicaceae</taxon>
        <taxon>Putridiphycobacter</taxon>
    </lineage>
</organism>
<evidence type="ECO:0000259" key="1">
    <source>
        <dbReference type="SMART" id="SM00479"/>
    </source>
</evidence>
<dbReference type="EMBL" id="QKSB01000002">
    <property type="protein sequence ID" value="PZE18023.1"/>
    <property type="molecule type" value="Genomic_DNA"/>
</dbReference>
<feature type="domain" description="Exonuclease" evidence="1">
    <location>
        <begin position="8"/>
        <end position="174"/>
    </location>
</feature>
<dbReference type="InterPro" id="IPR036397">
    <property type="entry name" value="RNaseH_sf"/>
</dbReference>